<comment type="caution">
    <text evidence="8">The sequence shown here is derived from an EMBL/GenBank/DDBJ whole genome shotgun (WGS) entry which is preliminary data.</text>
</comment>
<sequence>MYKNRNVWIILSGEFLAGIGLWMSIIANLEFMQRHIPSDFMKSLVLFIGLLAGVLIGPLAGKVIDKHKKKTVLMYAGAGRLVSVCFMFLALYFDSVGWMVVFAVTLQMSAAFYFPALQSAIPLAVPEKDLLAMNGVHMNVGTIARILGTAIGGIMLGVMSLYGLYMASFAAYILLLASTWFLNVKEHEAVGGKRTDGAAGKPQYQGFKAIVPLLRERPALINILWLTIVPTLFIGGFNLMVIEISEKLADPQIKSWIYTVEGFSFILAGLAVKKLASGRNIGTMLYVFAVIIALGQLSLTFTSNHWVPLVAFGVFGFGAGVFFPLISTAFQTQIPKEYHGRFFSFRTMLERVMFQLVLLSTGLFLDTIGLTNMVLLFGGASLLLIGILYVREQAGHSRKTAEVTDSL</sequence>
<evidence type="ECO:0000256" key="4">
    <source>
        <dbReference type="ARBA" id="ARBA00022692"/>
    </source>
</evidence>
<proteinExistence type="predicted"/>
<dbReference type="InterPro" id="IPR011701">
    <property type="entry name" value="MFS"/>
</dbReference>
<feature type="transmembrane region" description="Helical" evidence="7">
    <location>
        <begin position="307"/>
        <end position="327"/>
    </location>
</feature>
<evidence type="ECO:0000313" key="9">
    <source>
        <dbReference type="Proteomes" id="UP001597541"/>
    </source>
</evidence>
<feature type="transmembrane region" description="Helical" evidence="7">
    <location>
        <begin position="371"/>
        <end position="390"/>
    </location>
</feature>
<protein>
    <submittedName>
        <fullName evidence="8">MFS transporter</fullName>
    </submittedName>
</protein>
<reference evidence="9" key="1">
    <citation type="journal article" date="2019" name="Int. J. Syst. Evol. Microbiol.">
        <title>The Global Catalogue of Microorganisms (GCM) 10K type strain sequencing project: providing services to taxonomists for standard genome sequencing and annotation.</title>
        <authorList>
            <consortium name="The Broad Institute Genomics Platform"/>
            <consortium name="The Broad Institute Genome Sequencing Center for Infectious Disease"/>
            <person name="Wu L."/>
            <person name="Ma J."/>
        </authorList>
    </citation>
    <scope>NUCLEOTIDE SEQUENCE [LARGE SCALE GENOMIC DNA]</scope>
    <source>
        <strain evidence="9">KCTC 3950</strain>
    </source>
</reference>
<comment type="subcellular location">
    <subcellularLocation>
        <location evidence="1">Cell membrane</location>
        <topology evidence="1">Multi-pass membrane protein</topology>
    </subcellularLocation>
</comment>
<feature type="transmembrane region" description="Helical" evidence="7">
    <location>
        <begin position="253"/>
        <end position="272"/>
    </location>
</feature>
<gene>
    <name evidence="8" type="ORF">ACFSUF_23700</name>
</gene>
<feature type="transmembrane region" description="Helical" evidence="7">
    <location>
        <begin position="72"/>
        <end position="92"/>
    </location>
</feature>
<dbReference type="Proteomes" id="UP001597541">
    <property type="component" value="Unassembled WGS sequence"/>
</dbReference>
<keyword evidence="2" id="KW-0813">Transport</keyword>
<keyword evidence="6 7" id="KW-0472">Membrane</keyword>
<organism evidence="8 9">
    <name type="scientific">Paenibacillus gansuensis</name>
    <dbReference type="NCBI Taxonomy" id="306542"/>
    <lineage>
        <taxon>Bacteria</taxon>
        <taxon>Bacillati</taxon>
        <taxon>Bacillota</taxon>
        <taxon>Bacilli</taxon>
        <taxon>Bacillales</taxon>
        <taxon>Paenibacillaceae</taxon>
        <taxon>Paenibacillus</taxon>
    </lineage>
</organism>
<feature type="transmembrane region" description="Helical" evidence="7">
    <location>
        <begin position="138"/>
        <end position="158"/>
    </location>
</feature>
<feature type="transmembrane region" description="Helical" evidence="7">
    <location>
        <begin position="284"/>
        <end position="301"/>
    </location>
</feature>
<evidence type="ECO:0000256" key="3">
    <source>
        <dbReference type="ARBA" id="ARBA00022475"/>
    </source>
</evidence>
<feature type="transmembrane region" description="Helical" evidence="7">
    <location>
        <begin position="40"/>
        <end position="60"/>
    </location>
</feature>
<evidence type="ECO:0000256" key="5">
    <source>
        <dbReference type="ARBA" id="ARBA00022989"/>
    </source>
</evidence>
<feature type="transmembrane region" description="Helical" evidence="7">
    <location>
        <begin position="164"/>
        <end position="184"/>
    </location>
</feature>
<dbReference type="PANTHER" id="PTHR43266">
    <property type="entry name" value="MACROLIDE-EFFLUX PROTEIN"/>
    <property type="match status" value="1"/>
</dbReference>
<evidence type="ECO:0000313" key="8">
    <source>
        <dbReference type="EMBL" id="MFD2615413.1"/>
    </source>
</evidence>
<evidence type="ECO:0000256" key="7">
    <source>
        <dbReference type="SAM" id="Phobius"/>
    </source>
</evidence>
<keyword evidence="3" id="KW-1003">Cell membrane</keyword>
<dbReference type="Pfam" id="PF07690">
    <property type="entry name" value="MFS_1"/>
    <property type="match status" value="1"/>
</dbReference>
<dbReference type="SUPFAM" id="SSF103473">
    <property type="entry name" value="MFS general substrate transporter"/>
    <property type="match status" value="1"/>
</dbReference>
<dbReference type="EMBL" id="JBHUME010000019">
    <property type="protein sequence ID" value="MFD2615413.1"/>
    <property type="molecule type" value="Genomic_DNA"/>
</dbReference>
<dbReference type="CDD" id="cd06173">
    <property type="entry name" value="MFS_MefA_like"/>
    <property type="match status" value="1"/>
</dbReference>
<dbReference type="RefSeq" id="WP_377607269.1">
    <property type="nucleotide sequence ID" value="NZ_JBHUME010000019.1"/>
</dbReference>
<keyword evidence="9" id="KW-1185">Reference proteome</keyword>
<feature type="transmembrane region" description="Helical" evidence="7">
    <location>
        <begin position="219"/>
        <end position="241"/>
    </location>
</feature>
<feature type="transmembrane region" description="Helical" evidence="7">
    <location>
        <begin position="7"/>
        <end position="28"/>
    </location>
</feature>
<feature type="transmembrane region" description="Helical" evidence="7">
    <location>
        <begin position="98"/>
        <end position="117"/>
    </location>
</feature>
<dbReference type="Gene3D" id="1.20.1250.20">
    <property type="entry name" value="MFS general substrate transporter like domains"/>
    <property type="match status" value="1"/>
</dbReference>
<keyword evidence="5 7" id="KW-1133">Transmembrane helix</keyword>
<evidence type="ECO:0000256" key="6">
    <source>
        <dbReference type="ARBA" id="ARBA00023136"/>
    </source>
</evidence>
<accession>A0ABW5PJI2</accession>
<evidence type="ECO:0000256" key="1">
    <source>
        <dbReference type="ARBA" id="ARBA00004651"/>
    </source>
</evidence>
<keyword evidence="4 7" id="KW-0812">Transmembrane</keyword>
<dbReference type="InterPro" id="IPR036259">
    <property type="entry name" value="MFS_trans_sf"/>
</dbReference>
<evidence type="ECO:0000256" key="2">
    <source>
        <dbReference type="ARBA" id="ARBA00022448"/>
    </source>
</evidence>
<dbReference type="PANTHER" id="PTHR43266:SF7">
    <property type="entry name" value="TRANSPORTER, PUTATIVE-RELATED"/>
    <property type="match status" value="1"/>
</dbReference>
<name>A0ABW5PJI2_9BACL</name>
<feature type="transmembrane region" description="Helical" evidence="7">
    <location>
        <begin position="348"/>
        <end position="365"/>
    </location>
</feature>